<evidence type="ECO:0000313" key="3">
    <source>
        <dbReference type="EMBL" id="KAG2438064.1"/>
    </source>
</evidence>
<sequence>MPAPAFLQKLLAEKPKTPAEVVSKLTAAFEALQAARGGRDEKALDKAHESVAKYLGYAKLVLFGDDEHEATKENALALAQEAGRTDLLSLIVKSLGDLEFESRKDAAQVFGAIIRIKENDERGPGAAYVLAHPEIPTLLFVGYDEPAIALNCGAMLRDCLRDDQIAKKVLDGPVFLKFFDKVEVANFEIASDAFSTFKDLLTRHKAVVAQYLQEHYTEFFGAYIRLLQSTNYVVRRQSLKLLGELLLDRTNVKVMLKFVSDVQHLMTMMVLLKDQSRSIQFEAFHVFKVFVANPNKPQPIVDILANNREKLLKYLEDFHTEKEEDEQFKEEKAVIIKTISMLGNPAPAPAPAPAAPAAAAAPAPPAPAPAPAAPAPAPAAAPAAAAPAASSPPQGP</sequence>
<evidence type="ECO:0000256" key="2">
    <source>
        <dbReference type="SAM" id="MobiDB-lite"/>
    </source>
</evidence>
<comment type="caution">
    <text evidence="3">The sequence shown here is derived from an EMBL/GenBank/DDBJ whole genome shotgun (WGS) entry which is preliminary data.</text>
</comment>
<gene>
    <name evidence="3" type="ORF">HXX76_005674</name>
</gene>
<dbReference type="AlphaFoldDB" id="A0A835TCY4"/>
<dbReference type="Pfam" id="PF08569">
    <property type="entry name" value="Mo25"/>
    <property type="match status" value="1"/>
</dbReference>
<keyword evidence="4" id="KW-1185">Reference proteome</keyword>
<reference evidence="3" key="1">
    <citation type="journal article" date="2020" name="bioRxiv">
        <title>Comparative genomics of Chlamydomonas.</title>
        <authorList>
            <person name="Craig R.J."/>
            <person name="Hasan A.R."/>
            <person name="Ness R.W."/>
            <person name="Keightley P.D."/>
        </authorList>
    </citation>
    <scope>NUCLEOTIDE SEQUENCE</scope>
    <source>
        <strain evidence="3">SAG 7.73</strain>
    </source>
</reference>
<dbReference type="Proteomes" id="UP000650467">
    <property type="component" value="Unassembled WGS sequence"/>
</dbReference>
<dbReference type="GO" id="GO:0043539">
    <property type="term" value="F:protein serine/threonine kinase activator activity"/>
    <property type="evidence" value="ECO:0007669"/>
    <property type="project" value="TreeGrafter"/>
</dbReference>
<evidence type="ECO:0000256" key="1">
    <source>
        <dbReference type="ARBA" id="ARBA00011012"/>
    </source>
</evidence>
<dbReference type="SUPFAM" id="SSF48371">
    <property type="entry name" value="ARM repeat"/>
    <property type="match status" value="1"/>
</dbReference>
<dbReference type="InterPro" id="IPR013878">
    <property type="entry name" value="Mo25"/>
</dbReference>
<dbReference type="GO" id="GO:0035556">
    <property type="term" value="P:intracellular signal transduction"/>
    <property type="evidence" value="ECO:0007669"/>
    <property type="project" value="TreeGrafter"/>
</dbReference>
<feature type="region of interest" description="Disordered" evidence="2">
    <location>
        <begin position="346"/>
        <end position="396"/>
    </location>
</feature>
<evidence type="ECO:0000313" key="4">
    <source>
        <dbReference type="Proteomes" id="UP000650467"/>
    </source>
</evidence>
<dbReference type="PANTHER" id="PTHR10182">
    <property type="entry name" value="CALCIUM-BINDING PROTEIN 39-RELATED"/>
    <property type="match status" value="1"/>
</dbReference>
<dbReference type="InterPro" id="IPR011989">
    <property type="entry name" value="ARM-like"/>
</dbReference>
<organism evidence="3 4">
    <name type="scientific">Chlamydomonas incerta</name>
    <dbReference type="NCBI Taxonomy" id="51695"/>
    <lineage>
        <taxon>Eukaryota</taxon>
        <taxon>Viridiplantae</taxon>
        <taxon>Chlorophyta</taxon>
        <taxon>core chlorophytes</taxon>
        <taxon>Chlorophyceae</taxon>
        <taxon>CS clade</taxon>
        <taxon>Chlamydomonadales</taxon>
        <taxon>Chlamydomonadaceae</taxon>
        <taxon>Chlamydomonas</taxon>
    </lineage>
</organism>
<dbReference type="InterPro" id="IPR016024">
    <property type="entry name" value="ARM-type_fold"/>
</dbReference>
<proteinExistence type="inferred from homology"/>
<feature type="compositionally biased region" description="Low complexity" evidence="2">
    <location>
        <begin position="380"/>
        <end position="396"/>
    </location>
</feature>
<dbReference type="OrthoDB" id="609103at2759"/>
<accession>A0A835TCY4</accession>
<dbReference type="EMBL" id="JAEHOC010000010">
    <property type="protein sequence ID" value="KAG2438064.1"/>
    <property type="molecule type" value="Genomic_DNA"/>
</dbReference>
<name>A0A835TCY4_CHLIN</name>
<protein>
    <submittedName>
        <fullName evidence="3">Uncharacterized protein</fullName>
    </submittedName>
</protein>
<dbReference type="Gene3D" id="1.25.10.10">
    <property type="entry name" value="Leucine-rich Repeat Variant"/>
    <property type="match status" value="1"/>
</dbReference>
<feature type="compositionally biased region" description="Pro residues" evidence="2">
    <location>
        <begin position="362"/>
        <end position="379"/>
    </location>
</feature>
<dbReference type="FunFam" id="1.25.10.10:FF:000257">
    <property type="entry name" value="Conidiophore development protein hymA"/>
    <property type="match status" value="1"/>
</dbReference>
<comment type="similarity">
    <text evidence="1">Belongs to the Mo25 family.</text>
</comment>
<dbReference type="GO" id="GO:0005737">
    <property type="term" value="C:cytoplasm"/>
    <property type="evidence" value="ECO:0007669"/>
    <property type="project" value="UniProtKB-ARBA"/>
</dbReference>
<dbReference type="PANTHER" id="PTHR10182:SF3">
    <property type="entry name" value="PROTEIN MO25"/>
    <property type="match status" value="1"/>
</dbReference>